<dbReference type="AlphaFoldDB" id="A0A438HGB1"/>
<comment type="caution">
    <text evidence="2">The sequence shown here is derived from an EMBL/GenBank/DDBJ whole genome shotgun (WGS) entry which is preliminary data.</text>
</comment>
<organism evidence="2 3">
    <name type="scientific">Vitis vinifera</name>
    <name type="common">Grape</name>
    <dbReference type="NCBI Taxonomy" id="29760"/>
    <lineage>
        <taxon>Eukaryota</taxon>
        <taxon>Viridiplantae</taxon>
        <taxon>Streptophyta</taxon>
        <taxon>Embryophyta</taxon>
        <taxon>Tracheophyta</taxon>
        <taxon>Spermatophyta</taxon>
        <taxon>Magnoliopsida</taxon>
        <taxon>eudicotyledons</taxon>
        <taxon>Gunneridae</taxon>
        <taxon>Pentapetalae</taxon>
        <taxon>rosids</taxon>
        <taxon>Vitales</taxon>
        <taxon>Vitaceae</taxon>
        <taxon>Viteae</taxon>
        <taxon>Vitis</taxon>
    </lineage>
</organism>
<gene>
    <name evidence="2" type="ORF">CK203_064938</name>
</gene>
<accession>A0A438HGB1</accession>
<protein>
    <recommendedName>
        <fullName evidence="4">Retrovirus-related Pol polyprotein from transposon TNT 1-94</fullName>
    </recommendedName>
</protein>
<dbReference type="Proteomes" id="UP000288805">
    <property type="component" value="Unassembled WGS sequence"/>
</dbReference>
<dbReference type="EMBL" id="QGNW01000227">
    <property type="protein sequence ID" value="RVW83511.1"/>
    <property type="molecule type" value="Genomic_DNA"/>
</dbReference>
<evidence type="ECO:0000313" key="3">
    <source>
        <dbReference type="Proteomes" id="UP000288805"/>
    </source>
</evidence>
<proteinExistence type="predicted"/>
<sequence length="118" mass="14152">MLVTQKKGKSQASQKEKHQIPPEVDIKKDEKRFFYKKKGHVKKKCMKFQKWLEKKGNPTSFVCYESNMVNVNTNTWWIDSGFTIHISNSLKGMQDLRKPMRSEQFILLETRWARTWKQ</sequence>
<name>A0A438HGB1_VITVI</name>
<reference evidence="2 3" key="1">
    <citation type="journal article" date="2018" name="PLoS Genet.">
        <title>Population sequencing reveals clonal diversity and ancestral inbreeding in the grapevine cultivar Chardonnay.</title>
        <authorList>
            <person name="Roach M.J."/>
            <person name="Johnson D.L."/>
            <person name="Bohlmann J."/>
            <person name="van Vuuren H.J."/>
            <person name="Jones S.J."/>
            <person name="Pretorius I.S."/>
            <person name="Schmidt S.A."/>
            <person name="Borneman A.R."/>
        </authorList>
    </citation>
    <scope>NUCLEOTIDE SEQUENCE [LARGE SCALE GENOMIC DNA]</scope>
    <source>
        <strain evidence="3">cv. Chardonnay</strain>
        <tissue evidence="2">Leaf</tissue>
    </source>
</reference>
<evidence type="ECO:0008006" key="4">
    <source>
        <dbReference type="Google" id="ProtNLM"/>
    </source>
</evidence>
<evidence type="ECO:0000256" key="1">
    <source>
        <dbReference type="SAM" id="MobiDB-lite"/>
    </source>
</evidence>
<feature type="region of interest" description="Disordered" evidence="1">
    <location>
        <begin position="1"/>
        <end position="22"/>
    </location>
</feature>
<evidence type="ECO:0000313" key="2">
    <source>
        <dbReference type="EMBL" id="RVW83511.1"/>
    </source>
</evidence>